<dbReference type="eggNOG" id="COG1878">
    <property type="taxonomic scope" value="Bacteria"/>
</dbReference>
<keyword evidence="1" id="KW-0378">Hydrolase</keyword>
<dbReference type="GO" id="GO:0004061">
    <property type="term" value="F:arylformamidase activity"/>
    <property type="evidence" value="ECO:0007669"/>
    <property type="project" value="InterPro"/>
</dbReference>
<protein>
    <submittedName>
        <fullName evidence="1">Putative metal-dependent hydrolase</fullName>
    </submittedName>
</protein>
<dbReference type="GO" id="GO:0019441">
    <property type="term" value="P:L-tryptophan catabolic process to kynurenine"/>
    <property type="evidence" value="ECO:0007669"/>
    <property type="project" value="InterPro"/>
</dbReference>
<dbReference type="PANTHER" id="PTHR31118">
    <property type="entry name" value="CYCLASE-LIKE PROTEIN 2"/>
    <property type="match status" value="1"/>
</dbReference>
<dbReference type="EMBL" id="CP003198">
    <property type="protein sequence ID" value="AFM21860.1"/>
    <property type="molecule type" value="Genomic_DNA"/>
</dbReference>
<dbReference type="Proteomes" id="UP000006061">
    <property type="component" value="Chromosome"/>
</dbReference>
<organism evidence="1 2">
    <name type="scientific">Acetomicrobium mobile (strain ATCC BAA-54 / DSM 13181 / JCM 12221 / NGA)</name>
    <name type="common">Anaerobaculum mobile</name>
    <dbReference type="NCBI Taxonomy" id="891968"/>
    <lineage>
        <taxon>Bacteria</taxon>
        <taxon>Thermotogati</taxon>
        <taxon>Synergistota</taxon>
        <taxon>Synergistia</taxon>
        <taxon>Synergistales</taxon>
        <taxon>Acetomicrobiaceae</taxon>
        <taxon>Acetomicrobium</taxon>
    </lineage>
</organism>
<dbReference type="AlphaFoldDB" id="I4BX53"/>
<accession>I4BX53</accession>
<name>I4BX53_ACEMN</name>
<dbReference type="PANTHER" id="PTHR31118:SF12">
    <property type="entry name" value="CYCLASE-LIKE PROTEIN 2"/>
    <property type="match status" value="1"/>
</dbReference>
<dbReference type="KEGG" id="amo:Anamo_1247"/>
<dbReference type="Pfam" id="PF04199">
    <property type="entry name" value="Cyclase"/>
    <property type="match status" value="1"/>
</dbReference>
<evidence type="ECO:0000313" key="2">
    <source>
        <dbReference type="Proteomes" id="UP000006061"/>
    </source>
</evidence>
<sequence>MTKKIYDLSQNLGVETQFWPFYPPFEAKYFKRKPEHGVNAQYIQTSNHIGTHLDAPRHFLTNGITIEKIPLEWLYGPGVIVNLRDVLDDLDVYTPKMIEERVEVREGDILVLNTGWHRFAPDGSEPDEERYILRHPGPHPDMVKWLLDKKIKLWCVDAVSTDHPMNLPIGRFLGKGTFGQCEKVRRICEQKFGGKEGVDKLFPEDHYQLTHNALFSHNCIHAENLGGPDMDAPEIQNKRLTLGCFPWKFEGGEAAFCRMVAFMDR</sequence>
<gene>
    <name evidence="1" type="ordered locus">Anamo_1247</name>
</gene>
<dbReference type="InterPro" id="IPR037175">
    <property type="entry name" value="KFase_sf"/>
</dbReference>
<dbReference type="HOGENOM" id="CLU_030671_3_0_0"/>
<evidence type="ECO:0000313" key="1">
    <source>
        <dbReference type="EMBL" id="AFM21860.1"/>
    </source>
</evidence>
<reference evidence="2" key="1">
    <citation type="journal article" date="2013" name="Stand. Genomic Sci.">
        <title>Complete genome sequence of the moderate thermophile Anaerobaculum mobile type strain (NGA(T)).</title>
        <authorList>
            <person name="Mavromatis K."/>
            <person name="Stackebrandt E."/>
            <person name="Held B."/>
            <person name="Lapidus A."/>
            <person name="Nolan M."/>
            <person name="Lucas S."/>
            <person name="Hammon N."/>
            <person name="Deshpande S."/>
            <person name="Cheng J.F."/>
            <person name="Tapia R."/>
            <person name="Goodwin L.A."/>
            <person name="Pitluck S."/>
            <person name="Liolios K."/>
            <person name="Pagani I."/>
            <person name="Ivanova N."/>
            <person name="Mikhailova N."/>
            <person name="Huntemann M."/>
            <person name="Pati A."/>
            <person name="Chen A."/>
            <person name="Palaniappan K."/>
            <person name="Land M."/>
            <person name="Rohde M."/>
            <person name="Spring S."/>
            <person name="Goker M."/>
            <person name="Woyke T."/>
            <person name="Detter J.C."/>
            <person name="Bristow J."/>
            <person name="Eisen J.A."/>
            <person name="Markowitz V."/>
            <person name="Hugenholtz P."/>
            <person name="Klenk H.P."/>
            <person name="Kyrpides N.C."/>
        </authorList>
    </citation>
    <scope>NUCLEOTIDE SEQUENCE</scope>
    <source>
        <strain evidence="2">ATCC BAA-54 / DSM 13181 / NGA</strain>
    </source>
</reference>
<dbReference type="STRING" id="891968.Anamo_1247"/>
<proteinExistence type="predicted"/>
<dbReference type="InterPro" id="IPR007325">
    <property type="entry name" value="KFase/CYL"/>
</dbReference>
<dbReference type="Gene3D" id="3.50.30.50">
    <property type="entry name" value="Putative cyclase"/>
    <property type="match status" value="1"/>
</dbReference>
<dbReference type="SUPFAM" id="SSF102198">
    <property type="entry name" value="Putative cyclase"/>
    <property type="match status" value="1"/>
</dbReference>
<keyword evidence="2" id="KW-1185">Reference proteome</keyword>